<evidence type="ECO:0000313" key="3">
    <source>
        <dbReference type="Proteomes" id="UP000012062"/>
    </source>
</evidence>
<dbReference type="EMBL" id="CAUM01000008">
    <property type="protein sequence ID" value="CCV03406.1"/>
    <property type="molecule type" value="Genomic_DNA"/>
</dbReference>
<sequence length="90" mass="10246">MWQKTVMVATLALLCTGCMTAQDRRAADEAKCRSYGFTKKNDAFAECLQRIDLERRAELRSASAFDSWERPVIYRPVIIRPRPPAEPAAQ</sequence>
<comment type="caution">
    <text evidence="2">The sequence shown here is derived from an EMBL/GenBank/DDBJ whole genome shotgun (WGS) entry which is preliminary data.</text>
</comment>
<dbReference type="AlphaFoldDB" id="M5EUP6"/>
<protein>
    <recommendedName>
        <fullName evidence="4">Lipoprotein</fullName>
    </recommendedName>
</protein>
<keyword evidence="1" id="KW-0732">Signal</keyword>
<evidence type="ECO:0008006" key="4">
    <source>
        <dbReference type="Google" id="ProtNLM"/>
    </source>
</evidence>
<dbReference type="eggNOG" id="ENOG5033JHF">
    <property type="taxonomic scope" value="Bacteria"/>
</dbReference>
<name>M5EUP6_9HYPH</name>
<evidence type="ECO:0000256" key="1">
    <source>
        <dbReference type="SAM" id="SignalP"/>
    </source>
</evidence>
<keyword evidence="3" id="KW-1185">Reference proteome</keyword>
<organism evidence="2 3">
    <name type="scientific">Mesorhizobium metallidurans STM 2683</name>
    <dbReference type="NCBI Taxonomy" id="1297569"/>
    <lineage>
        <taxon>Bacteria</taxon>
        <taxon>Pseudomonadati</taxon>
        <taxon>Pseudomonadota</taxon>
        <taxon>Alphaproteobacteria</taxon>
        <taxon>Hyphomicrobiales</taxon>
        <taxon>Phyllobacteriaceae</taxon>
        <taxon>Mesorhizobium</taxon>
    </lineage>
</organism>
<feature type="chain" id="PRO_5004066288" description="Lipoprotein" evidence="1">
    <location>
        <begin position="22"/>
        <end position="90"/>
    </location>
</feature>
<feature type="signal peptide" evidence="1">
    <location>
        <begin position="1"/>
        <end position="21"/>
    </location>
</feature>
<dbReference type="OrthoDB" id="8163917at2"/>
<gene>
    <name evidence="2" type="ORF">MESS2_1050010</name>
</gene>
<dbReference type="Proteomes" id="UP000012062">
    <property type="component" value="Unassembled WGS sequence"/>
</dbReference>
<dbReference type="RefSeq" id="WP_008872398.1">
    <property type="nucleotide sequence ID" value="NZ_CAUM01000008.1"/>
</dbReference>
<reference evidence="2 3" key="1">
    <citation type="submission" date="2013-02" db="EMBL/GenBank/DDBJ databases">
        <authorList>
            <person name="Genoscope - CEA"/>
        </authorList>
    </citation>
    <scope>NUCLEOTIDE SEQUENCE [LARGE SCALE GENOMIC DNA]</scope>
    <source>
        <strain evidence="2 3">STM 2683</strain>
    </source>
</reference>
<proteinExistence type="predicted"/>
<evidence type="ECO:0000313" key="2">
    <source>
        <dbReference type="EMBL" id="CCV03406.1"/>
    </source>
</evidence>
<accession>M5EUP6</accession>